<dbReference type="OrthoDB" id="310895at2759"/>
<dbReference type="InterPro" id="IPR016161">
    <property type="entry name" value="Ald_DH/histidinol_DH"/>
</dbReference>
<evidence type="ECO:0000313" key="3">
    <source>
        <dbReference type="EMBL" id="KAF2221983.1"/>
    </source>
</evidence>
<dbReference type="Proteomes" id="UP000799538">
    <property type="component" value="Unassembled WGS sequence"/>
</dbReference>
<sequence>MAANGTSNGTDYTIPLWIDGKEVTTSTVFDIQSPATSKQIWKCYGATKKETDQAVEAAQKAFKTWRKTKPQKIRDILFKAAEIMQRRQQELASYQMEETGAPDPVANGFMLPTTIEMLKDVGGRAPTITGVIPETTVEGTGAFVFKEPYGVNVGIAPWNAPFILGTRAFLYAIATGNTVVLKGSELSPRCFWSLGSVMHEAGLPAGVLNVIYHQPSDAVEVTNALIENVYTKKVNFTGSTAVGSIISSKAGKELKPVVMELGGKASAIVLKDAELQNAAMQCALGAFIHSGQICMSTERILVDKSILEPFSEALKEAVEKVYPKSGDGPTLVAKPAVQKNKKLIEDATSKGAKLIYGDLDTALNAENEYRIRPFIVTGVKPGMDLYYTESFGPSVSLIPFETEQEAIDIANDTDYGLSGAVFSENLGRALRIAREIDSGAIHINQMSVHDEPTLGHGGVKKSGWGRFNGQWGMDEFMKTKTVSYKNFTEA</sequence>
<keyword evidence="4" id="KW-1185">Reference proteome</keyword>
<dbReference type="GO" id="GO:0004777">
    <property type="term" value="F:succinate-semialdehyde dehydrogenase (NAD+) activity"/>
    <property type="evidence" value="ECO:0007669"/>
    <property type="project" value="TreeGrafter"/>
</dbReference>
<dbReference type="Gene3D" id="3.40.605.10">
    <property type="entry name" value="Aldehyde Dehydrogenase, Chain A, domain 1"/>
    <property type="match status" value="1"/>
</dbReference>
<feature type="domain" description="Aldehyde dehydrogenase" evidence="2">
    <location>
        <begin position="26"/>
        <end position="482"/>
    </location>
</feature>
<evidence type="ECO:0000259" key="2">
    <source>
        <dbReference type="Pfam" id="PF00171"/>
    </source>
</evidence>
<evidence type="ECO:0000313" key="4">
    <source>
        <dbReference type="Proteomes" id="UP000799538"/>
    </source>
</evidence>
<dbReference type="PANTHER" id="PTHR43353:SF6">
    <property type="entry name" value="CYTOPLASMIC ALDEHYDE DEHYDROGENASE (EUROFUNG)"/>
    <property type="match status" value="1"/>
</dbReference>
<keyword evidence="1" id="KW-0560">Oxidoreductase</keyword>
<gene>
    <name evidence="3" type="ORF">BDZ85DRAFT_250867</name>
</gene>
<dbReference type="EMBL" id="ML992509">
    <property type="protein sequence ID" value="KAF2221983.1"/>
    <property type="molecule type" value="Genomic_DNA"/>
</dbReference>
<dbReference type="InterPro" id="IPR015590">
    <property type="entry name" value="Aldehyde_DH_dom"/>
</dbReference>
<dbReference type="Pfam" id="PF00171">
    <property type="entry name" value="Aldedh"/>
    <property type="match status" value="1"/>
</dbReference>
<proteinExistence type="predicted"/>
<dbReference type="PANTHER" id="PTHR43353">
    <property type="entry name" value="SUCCINATE-SEMIALDEHYDE DEHYDROGENASE, MITOCHONDRIAL"/>
    <property type="match status" value="1"/>
</dbReference>
<dbReference type="AlphaFoldDB" id="A0A6A6G8U2"/>
<evidence type="ECO:0000256" key="1">
    <source>
        <dbReference type="ARBA" id="ARBA00023002"/>
    </source>
</evidence>
<protein>
    <submittedName>
        <fullName evidence="3">Salicylaldehyde dehydrogenase</fullName>
    </submittedName>
</protein>
<dbReference type="InterPro" id="IPR016163">
    <property type="entry name" value="Ald_DH_C"/>
</dbReference>
<dbReference type="InterPro" id="IPR050740">
    <property type="entry name" value="Aldehyde_DH_Superfamily"/>
</dbReference>
<accession>A0A6A6G8U2</accession>
<dbReference type="Gene3D" id="3.40.309.10">
    <property type="entry name" value="Aldehyde Dehydrogenase, Chain A, domain 2"/>
    <property type="match status" value="1"/>
</dbReference>
<name>A0A6A6G8U2_9PEZI</name>
<dbReference type="CDD" id="cd07105">
    <property type="entry name" value="ALDH_SaliADH"/>
    <property type="match status" value="1"/>
</dbReference>
<dbReference type="GO" id="GO:0009450">
    <property type="term" value="P:gamma-aminobutyric acid catabolic process"/>
    <property type="evidence" value="ECO:0007669"/>
    <property type="project" value="TreeGrafter"/>
</dbReference>
<dbReference type="FunFam" id="3.40.605.10:FF:000063">
    <property type="entry name" value="Succinate-semialdehyde dehydrogenase, mitochondrial"/>
    <property type="match status" value="1"/>
</dbReference>
<dbReference type="InterPro" id="IPR016162">
    <property type="entry name" value="Ald_DH_N"/>
</dbReference>
<reference evidence="4" key="1">
    <citation type="journal article" date="2020" name="Stud. Mycol.">
        <title>101 Dothideomycetes genomes: A test case for predicting lifestyles and emergence of pathogens.</title>
        <authorList>
            <person name="Haridas S."/>
            <person name="Albert R."/>
            <person name="Binder M."/>
            <person name="Bloem J."/>
            <person name="LaButti K."/>
            <person name="Salamov A."/>
            <person name="Andreopoulos B."/>
            <person name="Baker S."/>
            <person name="Barry K."/>
            <person name="Bills G."/>
            <person name="Bluhm B."/>
            <person name="Cannon C."/>
            <person name="Castanera R."/>
            <person name="Culley D."/>
            <person name="Daum C."/>
            <person name="Ezra D."/>
            <person name="Gonzalez J."/>
            <person name="Henrissat B."/>
            <person name="Kuo A."/>
            <person name="Liang C."/>
            <person name="Lipzen A."/>
            <person name="Lutzoni F."/>
            <person name="Magnuson J."/>
            <person name="Mondo S."/>
            <person name="Nolan M."/>
            <person name="Ohm R."/>
            <person name="Pangilinan J."/>
            <person name="Park H.-J."/>
            <person name="Ramirez L."/>
            <person name="Alfaro M."/>
            <person name="Sun H."/>
            <person name="Tritt A."/>
            <person name="Yoshinaga Y."/>
            <person name="Zwiers L.-H."/>
            <person name="Turgeon B."/>
            <person name="Goodwin S."/>
            <person name="Spatafora J."/>
            <person name="Crous P."/>
            <person name="Grigoriev I."/>
        </authorList>
    </citation>
    <scope>NUCLEOTIDE SEQUENCE [LARGE SCALE GENOMIC DNA]</scope>
    <source>
        <strain evidence="4">CECT 20119</strain>
    </source>
</reference>
<organism evidence="3 4">
    <name type="scientific">Elsinoe ampelina</name>
    <dbReference type="NCBI Taxonomy" id="302913"/>
    <lineage>
        <taxon>Eukaryota</taxon>
        <taxon>Fungi</taxon>
        <taxon>Dikarya</taxon>
        <taxon>Ascomycota</taxon>
        <taxon>Pezizomycotina</taxon>
        <taxon>Dothideomycetes</taxon>
        <taxon>Dothideomycetidae</taxon>
        <taxon>Myriangiales</taxon>
        <taxon>Elsinoaceae</taxon>
        <taxon>Elsinoe</taxon>
    </lineage>
</organism>
<dbReference type="SUPFAM" id="SSF53720">
    <property type="entry name" value="ALDH-like"/>
    <property type="match status" value="1"/>
</dbReference>